<evidence type="ECO:0000256" key="3">
    <source>
        <dbReference type="SAM" id="SignalP"/>
    </source>
</evidence>
<dbReference type="AlphaFoldDB" id="A0A7Y7EBA1"/>
<dbReference type="Proteomes" id="UP000587462">
    <property type="component" value="Unassembled WGS sequence"/>
</dbReference>
<feature type="transmembrane region" description="Helical" evidence="2">
    <location>
        <begin position="358"/>
        <end position="380"/>
    </location>
</feature>
<feature type="region of interest" description="Disordered" evidence="1">
    <location>
        <begin position="248"/>
        <end position="310"/>
    </location>
</feature>
<keyword evidence="5" id="KW-1185">Reference proteome</keyword>
<gene>
    <name evidence="4" type="ORF">HG542_32750</name>
</gene>
<comment type="caution">
    <text evidence="4">The sequence shown here is derived from an EMBL/GenBank/DDBJ whole genome shotgun (WGS) entry which is preliminary data.</text>
</comment>
<evidence type="ECO:0000313" key="5">
    <source>
        <dbReference type="Proteomes" id="UP000587462"/>
    </source>
</evidence>
<accession>A0A7Y7EBA1</accession>
<feature type="signal peptide" evidence="3">
    <location>
        <begin position="1"/>
        <end position="27"/>
    </location>
</feature>
<dbReference type="EMBL" id="JABBXF010000127">
    <property type="protein sequence ID" value="NVK82379.1"/>
    <property type="molecule type" value="Genomic_DNA"/>
</dbReference>
<keyword evidence="2" id="KW-0472">Membrane</keyword>
<feature type="chain" id="PRO_5031509551" description="DUF4198 domain-containing protein" evidence="3">
    <location>
        <begin position="28"/>
        <end position="390"/>
    </location>
</feature>
<dbReference type="RefSeq" id="WP_171087944.1">
    <property type="nucleotide sequence ID" value="NZ_BNBU01000018.1"/>
</dbReference>
<keyword evidence="2" id="KW-0812">Transmembrane</keyword>
<name>A0A7Y7EBA1_STRMO</name>
<evidence type="ECO:0000313" key="4">
    <source>
        <dbReference type="EMBL" id="NVK82379.1"/>
    </source>
</evidence>
<evidence type="ECO:0008006" key="6">
    <source>
        <dbReference type="Google" id="ProtNLM"/>
    </source>
</evidence>
<keyword evidence="3" id="KW-0732">Signal</keyword>
<feature type="compositionally biased region" description="Low complexity" evidence="1">
    <location>
        <begin position="248"/>
        <end position="262"/>
    </location>
</feature>
<organism evidence="4 5">
    <name type="scientific">Streptomyces morookaense</name>
    <name type="common">Streptoverticillium morookaense</name>
    <dbReference type="NCBI Taxonomy" id="1970"/>
    <lineage>
        <taxon>Bacteria</taxon>
        <taxon>Bacillati</taxon>
        <taxon>Actinomycetota</taxon>
        <taxon>Actinomycetes</taxon>
        <taxon>Kitasatosporales</taxon>
        <taxon>Streptomycetaceae</taxon>
        <taxon>Streptomyces</taxon>
    </lineage>
</organism>
<evidence type="ECO:0000256" key="2">
    <source>
        <dbReference type="SAM" id="Phobius"/>
    </source>
</evidence>
<evidence type="ECO:0000256" key="1">
    <source>
        <dbReference type="SAM" id="MobiDB-lite"/>
    </source>
</evidence>
<reference evidence="4 5" key="1">
    <citation type="submission" date="2020-04" db="EMBL/GenBank/DDBJ databases">
        <title>Draft Genome Sequence of Streptomyces morookaense DSM 40503, an 8-azaguanine-producing strain.</title>
        <authorList>
            <person name="Qi J."/>
            <person name="Gao J.-M."/>
        </authorList>
    </citation>
    <scope>NUCLEOTIDE SEQUENCE [LARGE SCALE GENOMIC DNA]</scope>
    <source>
        <strain evidence="4 5">DSM 40503</strain>
    </source>
</reference>
<feature type="compositionally biased region" description="Basic and acidic residues" evidence="1">
    <location>
        <begin position="293"/>
        <end position="310"/>
    </location>
</feature>
<keyword evidence="2" id="KW-1133">Transmembrane helix</keyword>
<protein>
    <recommendedName>
        <fullName evidence="6">DUF4198 domain-containing protein</fullName>
    </recommendedName>
</protein>
<proteinExistence type="predicted"/>
<sequence>MNRMRTAVVVLSGAGALWLGASPGAWAGDGQGGVHLLLNGAFDNRPGELIDIDVQGVRAHGDVTVTSPVFPRRVRLSPYRHHGERGHHARPAVAMTVRPGSYPLRVYAGGKVVAEENVEVKAAQRPVFQVASEGEVLRPGERQGISYDDLWPGETGDVFTASSPAFRAPVRLVHDAEGGDWNNPRMFTALVTLPATVKDGTYKVTLTDGRGRTVGEKPLVIRAARPGDRDYVGHPRGPAFFAPAAHPDAARTGGHRATAGGTVNVLWRDASPDPGEEDRLTATSPAFEQPVPLRRDDSKAGDGDDPRYFGPARLKDDLASGRYPVTVISHHGRVKRTGHLLVAGLERRAEASGFDDTAVIAGATAGGVAGVVAVAGVVLIRRRRRALRGG</sequence>